<dbReference type="InterPro" id="IPR000399">
    <property type="entry name" value="TPP-bd_CS"/>
</dbReference>
<dbReference type="GO" id="GO:0000287">
    <property type="term" value="F:magnesium ion binding"/>
    <property type="evidence" value="ECO:0007669"/>
    <property type="project" value="InterPro"/>
</dbReference>
<dbReference type="InterPro" id="IPR045229">
    <property type="entry name" value="TPP_enz"/>
</dbReference>
<gene>
    <name evidence="7" type="ORF">A3H61_03295</name>
</gene>
<dbReference type="Gene3D" id="3.40.50.1220">
    <property type="entry name" value="TPP-binding domain"/>
    <property type="match status" value="1"/>
</dbReference>
<dbReference type="InterPro" id="IPR012001">
    <property type="entry name" value="Thiamin_PyroP_enz_TPP-bd_dom"/>
</dbReference>
<evidence type="ECO:0008006" key="9">
    <source>
        <dbReference type="Google" id="ProtNLM"/>
    </source>
</evidence>
<dbReference type="GO" id="GO:0003984">
    <property type="term" value="F:acetolactate synthase activity"/>
    <property type="evidence" value="ECO:0007669"/>
    <property type="project" value="TreeGrafter"/>
</dbReference>
<evidence type="ECO:0000256" key="1">
    <source>
        <dbReference type="ARBA" id="ARBA00007812"/>
    </source>
</evidence>
<reference evidence="7 8" key="1">
    <citation type="journal article" date="2016" name="Nat. Commun.">
        <title>Thousands of microbial genomes shed light on interconnected biogeochemical processes in an aquifer system.</title>
        <authorList>
            <person name="Anantharaman K."/>
            <person name="Brown C.T."/>
            <person name="Hug L.A."/>
            <person name="Sharon I."/>
            <person name="Castelle C.J."/>
            <person name="Probst A.J."/>
            <person name="Thomas B.C."/>
            <person name="Singh A."/>
            <person name="Wilkins M.J."/>
            <person name="Karaoz U."/>
            <person name="Brodie E.L."/>
            <person name="Williams K.H."/>
            <person name="Hubbard S.S."/>
            <person name="Banfield J.F."/>
        </authorList>
    </citation>
    <scope>NUCLEOTIDE SEQUENCE [LARGE SCALE GENOMIC DNA]</scope>
</reference>
<feature type="domain" description="Thiamine pyrophosphate enzyme TPP-binding" evidence="5">
    <location>
        <begin position="373"/>
        <end position="518"/>
    </location>
</feature>
<dbReference type="SUPFAM" id="SSF52518">
    <property type="entry name" value="Thiamin diphosphate-binding fold (THDP-binding)"/>
    <property type="match status" value="2"/>
</dbReference>
<feature type="domain" description="Thiamine pyrophosphate enzyme N-terminal TPP-binding" evidence="6">
    <location>
        <begin position="1"/>
        <end position="116"/>
    </location>
</feature>
<dbReference type="FunFam" id="3.40.50.970:FF:000007">
    <property type="entry name" value="Acetolactate synthase"/>
    <property type="match status" value="1"/>
</dbReference>
<dbReference type="GO" id="GO:0005948">
    <property type="term" value="C:acetolactate synthase complex"/>
    <property type="evidence" value="ECO:0007669"/>
    <property type="project" value="TreeGrafter"/>
</dbReference>
<proteinExistence type="inferred from homology"/>
<dbReference type="Pfam" id="PF02775">
    <property type="entry name" value="TPP_enzyme_C"/>
    <property type="match status" value="1"/>
</dbReference>
<dbReference type="Gene3D" id="3.40.50.970">
    <property type="match status" value="2"/>
</dbReference>
<organism evidence="7 8">
    <name type="scientific">Candidatus Jacksonbacteria bacterium RIFCSPLOWO2_02_FULL_44_20</name>
    <dbReference type="NCBI Taxonomy" id="1798460"/>
    <lineage>
        <taxon>Bacteria</taxon>
        <taxon>Candidatus Jacksoniibacteriota</taxon>
    </lineage>
</organism>
<dbReference type="PROSITE" id="PS00187">
    <property type="entry name" value="TPP_ENZYMES"/>
    <property type="match status" value="1"/>
</dbReference>
<dbReference type="Proteomes" id="UP000178315">
    <property type="component" value="Unassembled WGS sequence"/>
</dbReference>
<dbReference type="PANTHER" id="PTHR18968:SF129">
    <property type="entry name" value="ACETOLACTATE SYNTHASE"/>
    <property type="match status" value="1"/>
</dbReference>
<dbReference type="GO" id="GO:0009099">
    <property type="term" value="P:L-valine biosynthetic process"/>
    <property type="evidence" value="ECO:0007669"/>
    <property type="project" value="TreeGrafter"/>
</dbReference>
<comment type="similarity">
    <text evidence="1 3">Belongs to the TPP enzyme family.</text>
</comment>
<dbReference type="InterPro" id="IPR012000">
    <property type="entry name" value="Thiamin_PyroP_enz_cen_dom"/>
</dbReference>
<comment type="caution">
    <text evidence="7">The sequence shown here is derived from an EMBL/GenBank/DDBJ whole genome shotgun (WGS) entry which is preliminary data.</text>
</comment>
<dbReference type="GO" id="GO:0050660">
    <property type="term" value="F:flavin adenine dinucleotide binding"/>
    <property type="evidence" value="ECO:0007669"/>
    <property type="project" value="TreeGrafter"/>
</dbReference>
<dbReference type="Pfam" id="PF02776">
    <property type="entry name" value="TPP_enzyme_N"/>
    <property type="match status" value="1"/>
</dbReference>
<feature type="domain" description="Thiamine pyrophosphate enzyme central" evidence="4">
    <location>
        <begin position="186"/>
        <end position="319"/>
    </location>
</feature>
<dbReference type="CDD" id="cd07035">
    <property type="entry name" value="TPP_PYR_POX_like"/>
    <property type="match status" value="1"/>
</dbReference>
<keyword evidence="2 3" id="KW-0786">Thiamine pyrophosphate</keyword>
<dbReference type="NCBIfam" id="NF006187">
    <property type="entry name" value="PRK08322.1"/>
    <property type="match status" value="1"/>
</dbReference>
<dbReference type="EMBL" id="MHJU01000006">
    <property type="protein sequence ID" value="OGY73865.1"/>
    <property type="molecule type" value="Genomic_DNA"/>
</dbReference>
<evidence type="ECO:0000259" key="5">
    <source>
        <dbReference type="Pfam" id="PF02775"/>
    </source>
</evidence>
<dbReference type="GO" id="GO:0009097">
    <property type="term" value="P:isoleucine biosynthetic process"/>
    <property type="evidence" value="ECO:0007669"/>
    <property type="project" value="TreeGrafter"/>
</dbReference>
<dbReference type="Pfam" id="PF00205">
    <property type="entry name" value="TPP_enzyme_M"/>
    <property type="match status" value="1"/>
</dbReference>
<protein>
    <recommendedName>
        <fullName evidence="9">Acetolactate synthase</fullName>
    </recommendedName>
</protein>
<dbReference type="GO" id="GO:0030976">
    <property type="term" value="F:thiamine pyrophosphate binding"/>
    <property type="evidence" value="ECO:0007669"/>
    <property type="project" value="InterPro"/>
</dbReference>
<dbReference type="SUPFAM" id="SSF52467">
    <property type="entry name" value="DHS-like NAD/FAD-binding domain"/>
    <property type="match status" value="1"/>
</dbReference>
<dbReference type="InterPro" id="IPR029035">
    <property type="entry name" value="DHS-like_NAD/FAD-binding_dom"/>
</dbReference>
<evidence type="ECO:0000259" key="6">
    <source>
        <dbReference type="Pfam" id="PF02776"/>
    </source>
</evidence>
<accession>A0A1G2AB26</accession>
<sequence length="523" mass="57253">MKSSDLLIKCLENDGVTRVFGVPGEETLDILESLRNSSIQFITTRHEQAAAFMAATYGRLTGLAGVVLTTLGPGATNLATGLTYATLGGFPLVAITGQKPIKQTKQGKFQQVNIVQLAEPITKMSRRIESAEKIPVLVSRAFRHAEQERPGAVLLEIPEDIARENTGIAPLSRNRFPLPNPNPSLIKKASELIRSSRAQIIIIGADAKRWDIENELSEFINQTRLPFVTTQLGKGILPETNQYYLGTTALTDGERVHDALKAADTFIVIGHTIFEKSPCIPNHATQKIIHINTTPGEVSHIYQPSLEIVGDVAESLRELTSVLKNFTLNSSSFGSLVNNADNVMNASFPLRQEHIVAALQKAVPKDAVIALDNGLYKLAVTSNFRAMWRHHILLDNTLATMGAGLPSAIAAKLVYPDRRVVALCGDGGFMMNSQELETATRLKLQLLVIILNDNAFGMIREKQKQMGFDDFGVTYQNPDFVKLAESYGAKGYRINEGENLADTIAKFLYEPGVSLVEVPVTYS</sequence>
<name>A0A1G2AB26_9BACT</name>
<evidence type="ECO:0000256" key="3">
    <source>
        <dbReference type="RuleBase" id="RU362132"/>
    </source>
</evidence>
<evidence type="ECO:0000259" key="4">
    <source>
        <dbReference type="Pfam" id="PF00205"/>
    </source>
</evidence>
<evidence type="ECO:0000313" key="8">
    <source>
        <dbReference type="Proteomes" id="UP000178315"/>
    </source>
</evidence>
<evidence type="ECO:0000313" key="7">
    <source>
        <dbReference type="EMBL" id="OGY73865.1"/>
    </source>
</evidence>
<dbReference type="InterPro" id="IPR011766">
    <property type="entry name" value="TPP_enzyme_TPP-bd"/>
</dbReference>
<dbReference type="InterPro" id="IPR029061">
    <property type="entry name" value="THDP-binding"/>
</dbReference>
<evidence type="ECO:0000256" key="2">
    <source>
        <dbReference type="ARBA" id="ARBA00023052"/>
    </source>
</evidence>
<dbReference type="PANTHER" id="PTHR18968">
    <property type="entry name" value="THIAMINE PYROPHOSPHATE ENZYMES"/>
    <property type="match status" value="1"/>
</dbReference>
<dbReference type="AlphaFoldDB" id="A0A1G2AB26"/>